<evidence type="ECO:0000313" key="1">
    <source>
        <dbReference type="EMBL" id="KFD60335.1"/>
    </source>
</evidence>
<dbReference type="EMBL" id="KL367675">
    <property type="protein sequence ID" value="KFD60335.1"/>
    <property type="molecule type" value="Genomic_DNA"/>
</dbReference>
<name>A0A085MSY9_9BILA</name>
<proteinExistence type="predicted"/>
<dbReference type="Gene3D" id="1.10.10.1450">
    <property type="match status" value="1"/>
</dbReference>
<organism evidence="1">
    <name type="scientific">Trichuris suis</name>
    <name type="common">pig whipworm</name>
    <dbReference type="NCBI Taxonomy" id="68888"/>
    <lineage>
        <taxon>Eukaryota</taxon>
        <taxon>Metazoa</taxon>
        <taxon>Ecdysozoa</taxon>
        <taxon>Nematoda</taxon>
        <taxon>Enoplea</taxon>
        <taxon>Dorylaimia</taxon>
        <taxon>Trichinellida</taxon>
        <taxon>Trichuridae</taxon>
        <taxon>Trichuris</taxon>
    </lineage>
</organism>
<dbReference type="Proteomes" id="UP000030758">
    <property type="component" value="Unassembled WGS sequence"/>
</dbReference>
<evidence type="ECO:0008006" key="2">
    <source>
        <dbReference type="Google" id="ProtNLM"/>
    </source>
</evidence>
<protein>
    <recommendedName>
        <fullName evidence="2">Mos1 transposase HTH domain-containing protein</fullName>
    </recommendedName>
</protein>
<sequence>MATASLPTKNKTAAEAKEILNNVYGDTILAASVCPKWHRQFRSRDFSVNDRATSRCPKETEASDTQCLKETSLGQHKKRKKHYVQCIAVGLHLRGTGNTVYTGVEDDA</sequence>
<accession>A0A085MSY9</accession>
<reference evidence="1" key="1">
    <citation type="journal article" date="2014" name="Nat. Genet.">
        <title>Genome and transcriptome of the porcine whipworm Trichuris suis.</title>
        <authorList>
            <person name="Jex A.R."/>
            <person name="Nejsum P."/>
            <person name="Schwarz E.M."/>
            <person name="Hu L."/>
            <person name="Young N.D."/>
            <person name="Hall R.S."/>
            <person name="Korhonen P.K."/>
            <person name="Liao S."/>
            <person name="Thamsborg S."/>
            <person name="Xia J."/>
            <person name="Xu P."/>
            <person name="Wang S."/>
            <person name="Scheerlinck J.P."/>
            <person name="Hofmann A."/>
            <person name="Sternberg P.W."/>
            <person name="Wang J."/>
            <person name="Gasser R.B."/>
        </authorList>
    </citation>
    <scope>NUCLEOTIDE SEQUENCE [LARGE SCALE GENOMIC DNA]</scope>
    <source>
        <strain evidence="1">DCEP-RM93F</strain>
    </source>
</reference>
<gene>
    <name evidence="1" type="ORF">M514_27483</name>
</gene>
<dbReference type="AlphaFoldDB" id="A0A085MSY9"/>